<feature type="domain" description="Serine aminopeptidase S33" evidence="1">
    <location>
        <begin position="29"/>
        <end position="241"/>
    </location>
</feature>
<dbReference type="InterPro" id="IPR022742">
    <property type="entry name" value="Hydrolase_4"/>
</dbReference>
<protein>
    <recommendedName>
        <fullName evidence="1">Serine aminopeptidase S33 domain-containing protein</fullName>
    </recommendedName>
</protein>
<comment type="caution">
    <text evidence="2">The sequence shown here is derived from an EMBL/GenBank/DDBJ whole genome shotgun (WGS) entry which is preliminary data.</text>
</comment>
<accession>A0ABR0SMR8</accession>
<dbReference type="SUPFAM" id="SSF53474">
    <property type="entry name" value="alpha/beta-Hydrolases"/>
    <property type="match status" value="1"/>
</dbReference>
<proteinExistence type="predicted"/>
<organism evidence="2 3">
    <name type="scientific">Cladobotryum mycophilum</name>
    <dbReference type="NCBI Taxonomy" id="491253"/>
    <lineage>
        <taxon>Eukaryota</taxon>
        <taxon>Fungi</taxon>
        <taxon>Dikarya</taxon>
        <taxon>Ascomycota</taxon>
        <taxon>Pezizomycotina</taxon>
        <taxon>Sordariomycetes</taxon>
        <taxon>Hypocreomycetidae</taxon>
        <taxon>Hypocreales</taxon>
        <taxon>Hypocreaceae</taxon>
        <taxon>Cladobotryum</taxon>
    </lineage>
</organism>
<dbReference type="Gene3D" id="3.40.50.1820">
    <property type="entry name" value="alpha/beta hydrolase"/>
    <property type="match status" value="1"/>
</dbReference>
<dbReference type="EMBL" id="JAVFKD010000012">
    <property type="protein sequence ID" value="KAK5993050.1"/>
    <property type="molecule type" value="Genomic_DNA"/>
</dbReference>
<evidence type="ECO:0000313" key="3">
    <source>
        <dbReference type="Proteomes" id="UP001338125"/>
    </source>
</evidence>
<dbReference type="InterPro" id="IPR029058">
    <property type="entry name" value="AB_hydrolase_fold"/>
</dbReference>
<dbReference type="InterPro" id="IPR000073">
    <property type="entry name" value="AB_hydrolase_1"/>
</dbReference>
<dbReference type="InterPro" id="IPR050266">
    <property type="entry name" value="AB_hydrolase_sf"/>
</dbReference>
<name>A0ABR0SMR8_9HYPO</name>
<dbReference type="PRINTS" id="PR00111">
    <property type="entry name" value="ABHYDROLASE"/>
</dbReference>
<dbReference type="Pfam" id="PF12146">
    <property type="entry name" value="Hydrolase_4"/>
    <property type="match status" value="1"/>
</dbReference>
<dbReference type="PANTHER" id="PTHR43798">
    <property type="entry name" value="MONOACYLGLYCEROL LIPASE"/>
    <property type="match status" value="1"/>
</dbReference>
<dbReference type="PANTHER" id="PTHR43798:SF5">
    <property type="entry name" value="MONOACYLGLYCEROL LIPASE ABHD6"/>
    <property type="match status" value="1"/>
</dbReference>
<sequence>MPFLSIQNGERKLYYTSSSTPETLRDGSRPTLVFVHGLGSSSSFFAPIIPAITAAGYACLALDTHGMGISPFAGPDGGDEQIIKDTAEAMQAFHLSHNRTIIVGHSLGGHIASEIALRYPVAGAILLGPWYPNRELAHIFQTRIKVVEEQGLDGAVDIVLASATGPKATPLQRAFIRTLILSSTPEGYTSACNTLMNSQRPDYSKITCPVLIIAGTHDRTTPLATSETILNSWGCTESQKKIVVLDIAHWHCIEAPEEVTAATLDFLGDLKF</sequence>
<keyword evidence="3" id="KW-1185">Reference proteome</keyword>
<reference evidence="2 3" key="1">
    <citation type="submission" date="2024-01" db="EMBL/GenBank/DDBJ databases">
        <title>Complete genome of Cladobotryum mycophilum ATHUM6906.</title>
        <authorList>
            <person name="Christinaki A.C."/>
            <person name="Myridakis A.I."/>
            <person name="Kouvelis V.N."/>
        </authorList>
    </citation>
    <scope>NUCLEOTIDE SEQUENCE [LARGE SCALE GENOMIC DNA]</scope>
    <source>
        <strain evidence="2 3">ATHUM6906</strain>
    </source>
</reference>
<evidence type="ECO:0000259" key="1">
    <source>
        <dbReference type="Pfam" id="PF12146"/>
    </source>
</evidence>
<evidence type="ECO:0000313" key="2">
    <source>
        <dbReference type="EMBL" id="KAK5993050.1"/>
    </source>
</evidence>
<dbReference type="Proteomes" id="UP001338125">
    <property type="component" value="Unassembled WGS sequence"/>
</dbReference>
<gene>
    <name evidence="2" type="ORF">PT974_06477</name>
</gene>